<name>L1MKS9_9CORY</name>
<organism evidence="2 3">
    <name type="scientific">Corynebacterium durum F0235</name>
    <dbReference type="NCBI Taxonomy" id="1035195"/>
    <lineage>
        <taxon>Bacteria</taxon>
        <taxon>Bacillati</taxon>
        <taxon>Actinomycetota</taxon>
        <taxon>Actinomycetes</taxon>
        <taxon>Mycobacteriales</taxon>
        <taxon>Corynebacteriaceae</taxon>
        <taxon>Corynebacterium</taxon>
    </lineage>
</organism>
<keyword evidence="3" id="KW-1185">Reference proteome</keyword>
<dbReference type="PATRIC" id="fig|1035195.3.peg.580"/>
<evidence type="ECO:0000313" key="2">
    <source>
        <dbReference type="EMBL" id="EKX91574.1"/>
    </source>
</evidence>
<dbReference type="InterPro" id="IPR009677">
    <property type="entry name" value="DUF1266"/>
</dbReference>
<dbReference type="EMBL" id="AMEM01000011">
    <property type="protein sequence ID" value="EKX91574.1"/>
    <property type="molecule type" value="Genomic_DNA"/>
</dbReference>
<dbReference type="HOGENOM" id="CLU_1040971_0_0_11"/>
<dbReference type="OrthoDB" id="4406485at2"/>
<dbReference type="eggNOG" id="ENOG5030UC4">
    <property type="taxonomic scope" value="Bacteria"/>
</dbReference>
<reference evidence="2 3" key="1">
    <citation type="submission" date="2012-05" db="EMBL/GenBank/DDBJ databases">
        <authorList>
            <person name="Weinstock G."/>
            <person name="Sodergren E."/>
            <person name="Lobos E.A."/>
            <person name="Fulton L."/>
            <person name="Fulton R."/>
            <person name="Courtney L."/>
            <person name="Fronick C."/>
            <person name="O'Laughlin M."/>
            <person name="Godfrey J."/>
            <person name="Wilson R.M."/>
            <person name="Miner T."/>
            <person name="Farmer C."/>
            <person name="Delehaunty K."/>
            <person name="Cordes M."/>
            <person name="Minx P."/>
            <person name="Tomlinson C."/>
            <person name="Chen J."/>
            <person name="Wollam A."/>
            <person name="Pepin K.H."/>
            <person name="Bhonagiri V."/>
            <person name="Zhang X."/>
            <person name="Suruliraj S."/>
            <person name="Warren W."/>
            <person name="Mitreva M."/>
            <person name="Mardis E.R."/>
            <person name="Wilson R.K."/>
        </authorList>
    </citation>
    <scope>NUCLEOTIDE SEQUENCE [LARGE SCALE GENOMIC DNA]</scope>
    <source>
        <strain evidence="2 3">F0235</strain>
    </source>
</reference>
<dbReference type="Pfam" id="PF06889">
    <property type="entry name" value="DUF1266"/>
    <property type="match status" value="1"/>
</dbReference>
<feature type="domain" description="DUF1266" evidence="1">
    <location>
        <begin position="68"/>
        <end position="264"/>
    </location>
</feature>
<proteinExistence type="predicted"/>
<dbReference type="AlphaFoldDB" id="L1MKS9"/>
<evidence type="ECO:0000259" key="1">
    <source>
        <dbReference type="Pfam" id="PF06889"/>
    </source>
</evidence>
<gene>
    <name evidence="2" type="ORF">HMPREF9997_00648</name>
</gene>
<protein>
    <recommendedName>
        <fullName evidence="1">DUF1266 domain-containing protein</fullName>
    </recommendedName>
</protein>
<comment type="caution">
    <text evidence="2">The sequence shown here is derived from an EMBL/GenBank/DDBJ whole genome shotgun (WGS) entry which is preliminary data.</text>
</comment>
<sequence>MVVFMTVTVTPISFKPNQKSPFKWSGRPLDPAMVRANSFGLPYREPQPVDAPGELLPKKMQTQIQQVLQAQWGFNDSDDVRQTCEILLGSGMHYRAFDAMLTPSNTLAQMYRESASPLDFRTQTDLFTSFLRGLYYYNNFDPDHEAQHFHHWVNMLVNQEFQNVCPDRMPHTTRAWDVVRVELTAGRAVGCGLLSPEEGQDYSHRAVQELQKSFANWYQVALSFWWGRAMWMADEPLDIGLLTVYDDLFSTALTHPDSPWVKVPLQP</sequence>
<evidence type="ECO:0000313" key="3">
    <source>
        <dbReference type="Proteomes" id="UP000010445"/>
    </source>
</evidence>
<dbReference type="STRING" id="1035195.HMPREF9997_00648"/>
<dbReference type="Proteomes" id="UP000010445">
    <property type="component" value="Unassembled WGS sequence"/>
</dbReference>
<accession>L1MKS9</accession>